<sequence length="351" mass="38471">MLSSSCPTRREIHPQEMPYNIAIVGAGPAGSVLARLLLNSDKQIKVTIFEAEAGIDFRSQGGSLDLHEKTGQAALKAAGLFDEFLKWARYDGEAMKIADKKLLCYIKQGAAKKGSVSSTGRPEIDRPKLRELLFNSLPAGTVQWNKKLRKVDDSLTLHFADGSTQSGFDLIVGADGAWSKVRPLLSNVQPYYSGIAGHQMIISDAEKNAPDLYEMVNRGSLFSFSDSKSIMSQQMGDGCINVSTWSTPFAGEGVNLAFADAMKLAELIISAASTTEQSSDQKDTLDKNVKTFEQDMFKRATETQQLTVGAPRKGIEKYILRAVSGELGTLVTNIVLAPIVYTWFFFFKLIY</sequence>
<dbReference type="PRINTS" id="PR00420">
    <property type="entry name" value="RNGMNOXGNASE"/>
</dbReference>
<dbReference type="GO" id="GO:0071949">
    <property type="term" value="F:FAD binding"/>
    <property type="evidence" value="ECO:0007669"/>
    <property type="project" value="InterPro"/>
</dbReference>
<accession>A0A8H6VDR8</accession>
<name>A0A8H6VDR8_9PEZI</name>
<reference evidence="7" key="1">
    <citation type="submission" date="2020-04" db="EMBL/GenBank/DDBJ databases">
        <title>Draft genome resource of the tomato pathogen Pseudocercospora fuligena.</title>
        <authorList>
            <person name="Zaccaron A."/>
        </authorList>
    </citation>
    <scope>NUCLEOTIDE SEQUENCE</scope>
    <source>
        <strain evidence="7">PF001</strain>
    </source>
</reference>
<keyword evidence="4 7" id="KW-0503">Monooxygenase</keyword>
<keyword evidence="5" id="KW-1133">Transmembrane helix</keyword>
<dbReference type="GO" id="GO:0004497">
    <property type="term" value="F:monooxygenase activity"/>
    <property type="evidence" value="ECO:0007669"/>
    <property type="project" value="UniProtKB-KW"/>
</dbReference>
<evidence type="ECO:0000256" key="4">
    <source>
        <dbReference type="ARBA" id="ARBA00023033"/>
    </source>
</evidence>
<feature type="transmembrane region" description="Helical" evidence="5">
    <location>
        <begin position="327"/>
        <end position="346"/>
    </location>
</feature>
<comment type="caution">
    <text evidence="7">The sequence shown here is derived from an EMBL/GenBank/DDBJ whole genome shotgun (WGS) entry which is preliminary data.</text>
</comment>
<dbReference type="InterPro" id="IPR036188">
    <property type="entry name" value="FAD/NAD-bd_sf"/>
</dbReference>
<gene>
    <name evidence="7" type="ORF">HII31_11812</name>
</gene>
<dbReference type="Pfam" id="PF01494">
    <property type="entry name" value="FAD_binding_3"/>
    <property type="match status" value="1"/>
</dbReference>
<protein>
    <submittedName>
        <fullName evidence="7">Monooxygenase asqM</fullName>
    </submittedName>
</protein>
<dbReference type="AlphaFoldDB" id="A0A8H6VDR8"/>
<proteinExistence type="predicted"/>
<feature type="domain" description="FAD-binding" evidence="6">
    <location>
        <begin position="20"/>
        <end position="186"/>
    </location>
</feature>
<keyword evidence="5" id="KW-0472">Membrane</keyword>
<dbReference type="PANTHER" id="PTHR46972">
    <property type="entry name" value="MONOOXYGENASE ASQM-RELATED"/>
    <property type="match status" value="1"/>
</dbReference>
<keyword evidence="5" id="KW-0812">Transmembrane</keyword>
<evidence type="ECO:0000256" key="2">
    <source>
        <dbReference type="ARBA" id="ARBA00022827"/>
    </source>
</evidence>
<evidence type="ECO:0000259" key="6">
    <source>
        <dbReference type="Pfam" id="PF01494"/>
    </source>
</evidence>
<evidence type="ECO:0000313" key="7">
    <source>
        <dbReference type="EMBL" id="KAF7186852.1"/>
    </source>
</evidence>
<dbReference type="PANTHER" id="PTHR46972:SF1">
    <property type="entry name" value="FAD DEPENDENT OXIDOREDUCTASE DOMAIN-CONTAINING PROTEIN"/>
    <property type="match status" value="1"/>
</dbReference>
<dbReference type="InterPro" id="IPR002938">
    <property type="entry name" value="FAD-bd"/>
</dbReference>
<keyword evidence="3" id="KW-0560">Oxidoreductase</keyword>
<keyword evidence="2" id="KW-0274">FAD</keyword>
<evidence type="ECO:0000256" key="3">
    <source>
        <dbReference type="ARBA" id="ARBA00023002"/>
    </source>
</evidence>
<evidence type="ECO:0000256" key="5">
    <source>
        <dbReference type="SAM" id="Phobius"/>
    </source>
</evidence>
<dbReference type="Proteomes" id="UP000660729">
    <property type="component" value="Unassembled WGS sequence"/>
</dbReference>
<dbReference type="EMBL" id="JABCIY010000245">
    <property type="protein sequence ID" value="KAF7186852.1"/>
    <property type="molecule type" value="Genomic_DNA"/>
</dbReference>
<dbReference type="OrthoDB" id="655030at2759"/>
<evidence type="ECO:0000256" key="1">
    <source>
        <dbReference type="ARBA" id="ARBA00022630"/>
    </source>
</evidence>
<evidence type="ECO:0000313" key="8">
    <source>
        <dbReference type="Proteomes" id="UP000660729"/>
    </source>
</evidence>
<keyword evidence="1" id="KW-0285">Flavoprotein</keyword>
<dbReference type="Gene3D" id="3.50.50.60">
    <property type="entry name" value="FAD/NAD(P)-binding domain"/>
    <property type="match status" value="2"/>
</dbReference>
<dbReference type="SUPFAM" id="SSF51905">
    <property type="entry name" value="FAD/NAD(P)-binding domain"/>
    <property type="match status" value="1"/>
</dbReference>
<keyword evidence="8" id="KW-1185">Reference proteome</keyword>
<organism evidence="7 8">
    <name type="scientific">Pseudocercospora fuligena</name>
    <dbReference type="NCBI Taxonomy" id="685502"/>
    <lineage>
        <taxon>Eukaryota</taxon>
        <taxon>Fungi</taxon>
        <taxon>Dikarya</taxon>
        <taxon>Ascomycota</taxon>
        <taxon>Pezizomycotina</taxon>
        <taxon>Dothideomycetes</taxon>
        <taxon>Dothideomycetidae</taxon>
        <taxon>Mycosphaerellales</taxon>
        <taxon>Mycosphaerellaceae</taxon>
        <taxon>Pseudocercospora</taxon>
    </lineage>
</organism>